<dbReference type="RefSeq" id="WP_136577288.1">
    <property type="nucleotide sequence ID" value="NZ_STFF01000003.1"/>
</dbReference>
<dbReference type="Gene3D" id="1.25.10.10">
    <property type="entry name" value="Leucine-rich Repeat Variant"/>
    <property type="match status" value="1"/>
</dbReference>
<keyword evidence="2" id="KW-1185">Reference proteome</keyword>
<gene>
    <name evidence="1" type="ORF">FAM09_11600</name>
</gene>
<reference evidence="1 2" key="1">
    <citation type="submission" date="2019-04" db="EMBL/GenBank/DDBJ databases">
        <title>Niastella caeni sp. nov., isolated from activated sludge.</title>
        <authorList>
            <person name="Sheng M."/>
        </authorList>
    </citation>
    <scope>NUCLEOTIDE SEQUENCE [LARGE SCALE GENOMIC DNA]</scope>
    <source>
        <strain evidence="1 2">HX-2-15</strain>
    </source>
</reference>
<dbReference type="InterPro" id="IPR011989">
    <property type="entry name" value="ARM-like"/>
</dbReference>
<dbReference type="AlphaFoldDB" id="A0A4V4H151"/>
<dbReference type="Proteomes" id="UP000306918">
    <property type="component" value="Unassembled WGS sequence"/>
</dbReference>
<evidence type="ECO:0000313" key="1">
    <source>
        <dbReference type="EMBL" id="THU39156.1"/>
    </source>
</evidence>
<evidence type="ECO:0000313" key="2">
    <source>
        <dbReference type="Proteomes" id="UP000306918"/>
    </source>
</evidence>
<dbReference type="InterPro" id="IPR016024">
    <property type="entry name" value="ARM-type_fold"/>
</dbReference>
<sequence>MNQFVNQFGDAIKSYWETASEGLKQQLIKDILQYANTNPQTFKRDLEKVQFDNKLTPLAVVLEALSKETDTWGQFYVDTLDAIFEQAKIANKPQDILSCLMEFAYIEKDHRPFVQSIVDRLHKETDSDNLASKLAAIWTLPAYLANPSVRNKSLIVDSLQQKLYDKNWKVRYVAYKSLSFENMLPIGHKLSIGDQIRKVVFGEPPMI</sequence>
<dbReference type="OrthoDB" id="792660at2"/>
<dbReference type="EMBL" id="STFF01000003">
    <property type="protein sequence ID" value="THU39156.1"/>
    <property type="molecule type" value="Genomic_DNA"/>
</dbReference>
<proteinExistence type="predicted"/>
<evidence type="ECO:0008006" key="3">
    <source>
        <dbReference type="Google" id="ProtNLM"/>
    </source>
</evidence>
<accession>A0A4V4H151</accession>
<organism evidence="1 2">
    <name type="scientific">Niastella caeni</name>
    <dbReference type="NCBI Taxonomy" id="2569763"/>
    <lineage>
        <taxon>Bacteria</taxon>
        <taxon>Pseudomonadati</taxon>
        <taxon>Bacteroidota</taxon>
        <taxon>Chitinophagia</taxon>
        <taxon>Chitinophagales</taxon>
        <taxon>Chitinophagaceae</taxon>
        <taxon>Niastella</taxon>
    </lineage>
</organism>
<name>A0A4V4H151_9BACT</name>
<dbReference type="SUPFAM" id="SSF48371">
    <property type="entry name" value="ARM repeat"/>
    <property type="match status" value="1"/>
</dbReference>
<comment type="caution">
    <text evidence="1">The sequence shown here is derived from an EMBL/GenBank/DDBJ whole genome shotgun (WGS) entry which is preliminary data.</text>
</comment>
<protein>
    <recommendedName>
        <fullName evidence="3">HEAT repeat domain-containing protein</fullName>
    </recommendedName>
</protein>